<dbReference type="InterPro" id="IPR016181">
    <property type="entry name" value="Acyl_CoA_acyltransferase"/>
</dbReference>
<accession>A0A316KXS8</accession>
<name>A0A316KXS8_9FLAO</name>
<keyword evidence="2" id="KW-0808">Transferase</keyword>
<dbReference type="GO" id="GO:0016740">
    <property type="term" value="F:transferase activity"/>
    <property type="evidence" value="ECO:0007669"/>
    <property type="project" value="UniProtKB-KW"/>
</dbReference>
<dbReference type="AlphaFoldDB" id="A0A316KXS8"/>
<evidence type="ECO:0000313" key="3">
    <source>
        <dbReference type="Proteomes" id="UP000245762"/>
    </source>
</evidence>
<dbReference type="PANTHER" id="PTHR31435:SF10">
    <property type="entry name" value="BSR4717 PROTEIN"/>
    <property type="match status" value="1"/>
</dbReference>
<evidence type="ECO:0000313" key="2">
    <source>
        <dbReference type="EMBL" id="PWL38466.1"/>
    </source>
</evidence>
<dbReference type="PROSITE" id="PS51729">
    <property type="entry name" value="GNAT_YJDJ"/>
    <property type="match status" value="1"/>
</dbReference>
<dbReference type="SUPFAM" id="SSF55729">
    <property type="entry name" value="Acyl-CoA N-acyltransferases (Nat)"/>
    <property type="match status" value="1"/>
</dbReference>
<organism evidence="2 3">
    <name type="scientific">Flagellimonas aquimarina</name>
    <dbReference type="NCBI Taxonomy" id="2201895"/>
    <lineage>
        <taxon>Bacteria</taxon>
        <taxon>Pseudomonadati</taxon>
        <taxon>Bacteroidota</taxon>
        <taxon>Flavobacteriia</taxon>
        <taxon>Flavobacteriales</taxon>
        <taxon>Flavobacteriaceae</taxon>
        <taxon>Flagellimonas</taxon>
    </lineage>
</organism>
<keyword evidence="3" id="KW-1185">Reference proteome</keyword>
<dbReference type="OrthoDB" id="1120671at2"/>
<proteinExistence type="predicted"/>
<dbReference type="InterPro" id="IPR045057">
    <property type="entry name" value="Gcn5-rel_NAT"/>
</dbReference>
<dbReference type="EMBL" id="QGEG01000002">
    <property type="protein sequence ID" value="PWL38466.1"/>
    <property type="molecule type" value="Genomic_DNA"/>
</dbReference>
<sequence length="99" mass="11471">MNSEYLLVDNVQAKQFQFVMGESIAKIEYIKAKEKIYLTHTEVPKDYEGKGIGSELIKQALEYIKVRDLTLIPLCPFVAMYIKRYPEWKTLVLKGINIA</sequence>
<dbReference type="Gene3D" id="3.40.630.30">
    <property type="match status" value="1"/>
</dbReference>
<evidence type="ECO:0000259" key="1">
    <source>
        <dbReference type="PROSITE" id="PS51729"/>
    </source>
</evidence>
<gene>
    <name evidence="2" type="ORF">DKG77_09380</name>
</gene>
<dbReference type="Pfam" id="PF14542">
    <property type="entry name" value="Acetyltransf_CG"/>
    <property type="match status" value="1"/>
</dbReference>
<protein>
    <submittedName>
        <fullName evidence="2">N-acetyltransferase</fullName>
    </submittedName>
</protein>
<dbReference type="InterPro" id="IPR031165">
    <property type="entry name" value="GNAT_YJDJ"/>
</dbReference>
<dbReference type="PANTHER" id="PTHR31435">
    <property type="entry name" value="PROTEIN NATD1"/>
    <property type="match status" value="1"/>
</dbReference>
<dbReference type="RefSeq" id="WP_109662436.1">
    <property type="nucleotide sequence ID" value="NZ_QGEG01000002.1"/>
</dbReference>
<comment type="caution">
    <text evidence="2">The sequence shown here is derived from an EMBL/GenBank/DDBJ whole genome shotgun (WGS) entry which is preliminary data.</text>
</comment>
<feature type="domain" description="N-acetyltransferase" evidence="1">
    <location>
        <begin position="8"/>
        <end position="93"/>
    </location>
</feature>
<reference evidence="2 3" key="1">
    <citation type="submission" date="2018-05" db="EMBL/GenBank/DDBJ databases">
        <title>Complete genome sequence of Flagellimonas aquimarina ECD12 isolated from seaweed Ecklonia cava.</title>
        <authorList>
            <person name="Choi S."/>
            <person name="Seong C."/>
        </authorList>
    </citation>
    <scope>NUCLEOTIDE SEQUENCE [LARGE SCALE GENOMIC DNA]</scope>
    <source>
        <strain evidence="2 3">ECD12</strain>
    </source>
</reference>
<dbReference type="Proteomes" id="UP000245762">
    <property type="component" value="Unassembled WGS sequence"/>
</dbReference>